<dbReference type="SMART" id="SM00368">
    <property type="entry name" value="LRR_RI"/>
    <property type="match status" value="6"/>
</dbReference>
<evidence type="ECO:0000313" key="4">
    <source>
        <dbReference type="EMBL" id="CAE7762861.1"/>
    </source>
</evidence>
<reference evidence="4" key="1">
    <citation type="submission" date="2021-02" db="EMBL/GenBank/DDBJ databases">
        <authorList>
            <person name="Dougan E. K."/>
            <person name="Rhodes N."/>
            <person name="Thang M."/>
            <person name="Chan C."/>
        </authorList>
    </citation>
    <scope>NUCLEOTIDE SEQUENCE</scope>
</reference>
<dbReference type="InterPro" id="IPR006553">
    <property type="entry name" value="Leu-rich_rpt_Cys-con_subtyp"/>
</dbReference>
<dbReference type="OrthoDB" id="289415at2759"/>
<proteinExistence type="predicted"/>
<evidence type="ECO:0000256" key="2">
    <source>
        <dbReference type="ARBA" id="ARBA00022490"/>
    </source>
</evidence>
<evidence type="ECO:0000256" key="1">
    <source>
        <dbReference type="ARBA" id="ARBA00004245"/>
    </source>
</evidence>
<dbReference type="PANTHER" id="PTHR24107">
    <property type="entry name" value="YNEIN REGULATORY COMPLEX SUBUNIT 5"/>
    <property type="match status" value="1"/>
</dbReference>
<evidence type="ECO:0000313" key="5">
    <source>
        <dbReference type="Proteomes" id="UP000649617"/>
    </source>
</evidence>
<dbReference type="AlphaFoldDB" id="A0A812Y2Y6"/>
<gene>
    <name evidence="4" type="primary">Nlrc5</name>
    <name evidence="4" type="ORF">SPIL2461_LOCUS22294</name>
</gene>
<dbReference type="Gene3D" id="3.80.10.10">
    <property type="entry name" value="Ribonuclease Inhibitor"/>
    <property type="match status" value="2"/>
</dbReference>
<dbReference type="SMART" id="SM00367">
    <property type="entry name" value="LRR_CC"/>
    <property type="match status" value="3"/>
</dbReference>
<dbReference type="SUPFAM" id="SSF52047">
    <property type="entry name" value="RNI-like"/>
    <property type="match status" value="1"/>
</dbReference>
<keyword evidence="5" id="KW-1185">Reference proteome</keyword>
<organism evidence="4 5">
    <name type="scientific">Symbiodinium pilosum</name>
    <name type="common">Dinoflagellate</name>
    <dbReference type="NCBI Taxonomy" id="2952"/>
    <lineage>
        <taxon>Eukaryota</taxon>
        <taxon>Sar</taxon>
        <taxon>Alveolata</taxon>
        <taxon>Dinophyceae</taxon>
        <taxon>Suessiales</taxon>
        <taxon>Symbiodiniaceae</taxon>
        <taxon>Symbiodinium</taxon>
    </lineage>
</organism>
<dbReference type="InterPro" id="IPR032675">
    <property type="entry name" value="LRR_dom_sf"/>
</dbReference>
<evidence type="ECO:0000256" key="3">
    <source>
        <dbReference type="ARBA" id="ARBA00023212"/>
    </source>
</evidence>
<comment type="caution">
    <text evidence="4">The sequence shown here is derived from an EMBL/GenBank/DDBJ whole genome shotgun (WGS) entry which is preliminary data.</text>
</comment>
<accession>A0A812Y2Y6</accession>
<feature type="non-terminal residue" evidence="4">
    <location>
        <position position="394"/>
    </location>
</feature>
<dbReference type="GO" id="GO:0005856">
    <property type="term" value="C:cytoskeleton"/>
    <property type="evidence" value="ECO:0007669"/>
    <property type="project" value="UniProtKB-SubCell"/>
</dbReference>
<dbReference type="InterPro" id="IPR052410">
    <property type="entry name" value="DRC5"/>
</dbReference>
<name>A0A812Y2Y6_SYMPI</name>
<dbReference type="Pfam" id="PF13516">
    <property type="entry name" value="LRR_6"/>
    <property type="match status" value="5"/>
</dbReference>
<dbReference type="InterPro" id="IPR001611">
    <property type="entry name" value="Leu-rich_rpt"/>
</dbReference>
<keyword evidence="3" id="KW-0206">Cytoskeleton</keyword>
<protein>
    <submittedName>
        <fullName evidence="4">Nlrc5 protein</fullName>
    </submittedName>
</protein>
<dbReference type="EMBL" id="CAJNIZ010047128">
    <property type="protein sequence ID" value="CAE7762861.1"/>
    <property type="molecule type" value="Genomic_DNA"/>
</dbReference>
<dbReference type="Proteomes" id="UP000649617">
    <property type="component" value="Unassembled WGS sequence"/>
</dbReference>
<comment type="subcellular location">
    <subcellularLocation>
        <location evidence="1">Cytoplasm</location>
        <location evidence="1">Cytoskeleton</location>
    </subcellularLocation>
</comment>
<dbReference type="PANTHER" id="PTHR24107:SF2">
    <property type="entry name" value="NLR FAMILY CARD DOMAIN CONTAINING 3"/>
    <property type="match status" value="1"/>
</dbReference>
<sequence length="394" mass="43994">MAADDSAKDKFFGLAMENIHVLFAHKETHILRIEELTPELHDPRRAGGLGDQPVEIFDHRTASVREVRLDELKMNSTPFMNRGWPVAELHWSIAKPAKQHLAIPFNDRFKQYAPMEPGEFQANLLEGKPPLVFTHRSDYDPIRHIQEKVFFEIVVKSRELSLTRLPAAEVGVLSRSLPHFSSLEVLDLDQSQLAGEDAQACARALPYSQLKDVKLTRSMLGDAEVEALADGLRGHSALRELWLSSNRFGDRGLQALASGLHSHKSLRSLDLSQNTFGDIGSEALGEVLRDMFFLEDLRLIGNNVSDRGVEALADGLRGHSALRELWLSSNRFGDHGLQALASALRFHVQLEVLNLSDNEIGDPGAEALVDTLQYLSNFEELLLSGNRITETMIQ</sequence>
<keyword evidence="2" id="KW-0963">Cytoplasm</keyword>